<name>A0ACB6S6W9_9PLEO</name>
<reference evidence="1" key="1">
    <citation type="journal article" date="2020" name="Stud. Mycol.">
        <title>101 Dothideomycetes genomes: a test case for predicting lifestyles and emergence of pathogens.</title>
        <authorList>
            <person name="Haridas S."/>
            <person name="Albert R."/>
            <person name="Binder M."/>
            <person name="Bloem J."/>
            <person name="Labutti K."/>
            <person name="Salamov A."/>
            <person name="Andreopoulos B."/>
            <person name="Baker S."/>
            <person name="Barry K."/>
            <person name="Bills G."/>
            <person name="Bluhm B."/>
            <person name="Cannon C."/>
            <person name="Castanera R."/>
            <person name="Culley D."/>
            <person name="Daum C."/>
            <person name="Ezra D."/>
            <person name="Gonzalez J."/>
            <person name="Henrissat B."/>
            <person name="Kuo A."/>
            <person name="Liang C."/>
            <person name="Lipzen A."/>
            <person name="Lutzoni F."/>
            <person name="Magnuson J."/>
            <person name="Mondo S."/>
            <person name="Nolan M."/>
            <person name="Ohm R."/>
            <person name="Pangilinan J."/>
            <person name="Park H.-J."/>
            <person name="Ramirez L."/>
            <person name="Alfaro M."/>
            <person name="Sun H."/>
            <person name="Tritt A."/>
            <person name="Yoshinaga Y."/>
            <person name="Zwiers L.-H."/>
            <person name="Turgeon B."/>
            <person name="Goodwin S."/>
            <person name="Spatafora J."/>
            <person name="Crous P."/>
            <person name="Grigoriev I."/>
        </authorList>
    </citation>
    <scope>NUCLEOTIDE SEQUENCE</scope>
    <source>
        <strain evidence="1">CBS 525.71</strain>
    </source>
</reference>
<sequence>MGPVSLAFCFMPLARASPGCHNDALRGCSNDHTLRRTSSLLLVSIAVSKICLKVNVIPKMLLVPWELGQPLLSLIRTHD</sequence>
<dbReference type="Proteomes" id="UP000799754">
    <property type="component" value="Unassembled WGS sequence"/>
</dbReference>
<gene>
    <name evidence="1" type="ORF">BU25DRAFT_260282</name>
</gene>
<keyword evidence="2" id="KW-1185">Reference proteome</keyword>
<organism evidence="1 2">
    <name type="scientific">Macroventuria anomochaeta</name>
    <dbReference type="NCBI Taxonomy" id="301207"/>
    <lineage>
        <taxon>Eukaryota</taxon>
        <taxon>Fungi</taxon>
        <taxon>Dikarya</taxon>
        <taxon>Ascomycota</taxon>
        <taxon>Pezizomycotina</taxon>
        <taxon>Dothideomycetes</taxon>
        <taxon>Pleosporomycetidae</taxon>
        <taxon>Pleosporales</taxon>
        <taxon>Pleosporineae</taxon>
        <taxon>Didymellaceae</taxon>
        <taxon>Macroventuria</taxon>
    </lineage>
</organism>
<comment type="caution">
    <text evidence="1">The sequence shown here is derived from an EMBL/GenBank/DDBJ whole genome shotgun (WGS) entry which is preliminary data.</text>
</comment>
<proteinExistence type="predicted"/>
<evidence type="ECO:0000313" key="2">
    <source>
        <dbReference type="Proteomes" id="UP000799754"/>
    </source>
</evidence>
<accession>A0ACB6S6W9</accession>
<dbReference type="EMBL" id="MU006708">
    <property type="protein sequence ID" value="KAF2629876.1"/>
    <property type="molecule type" value="Genomic_DNA"/>
</dbReference>
<protein>
    <submittedName>
        <fullName evidence="1">Uncharacterized protein</fullName>
    </submittedName>
</protein>
<evidence type="ECO:0000313" key="1">
    <source>
        <dbReference type="EMBL" id="KAF2629876.1"/>
    </source>
</evidence>